<dbReference type="InterPro" id="IPR047817">
    <property type="entry name" value="ABC2_TM_bact-type"/>
</dbReference>
<keyword evidence="2 5" id="KW-0812">Transmembrane</keyword>
<feature type="transmembrane region" description="Helical" evidence="5">
    <location>
        <begin position="42"/>
        <end position="66"/>
    </location>
</feature>
<evidence type="ECO:0000256" key="5">
    <source>
        <dbReference type="RuleBase" id="RU361157"/>
    </source>
</evidence>
<comment type="similarity">
    <text evidence="5">Belongs to the ABC-2 integral membrane protein family.</text>
</comment>
<keyword evidence="8" id="KW-1185">Reference proteome</keyword>
<dbReference type="InterPro" id="IPR051784">
    <property type="entry name" value="Nod_factor_ABC_transporter"/>
</dbReference>
<keyword evidence="3 5" id="KW-1133">Transmembrane helix</keyword>
<organism evidence="7 8">
    <name type="scientific">Deinococcus peraridilitoris (strain DSM 19664 / LMG 22246 / CIP 109416 / KR-200)</name>
    <dbReference type="NCBI Taxonomy" id="937777"/>
    <lineage>
        <taxon>Bacteria</taxon>
        <taxon>Thermotogati</taxon>
        <taxon>Deinococcota</taxon>
        <taxon>Deinococci</taxon>
        <taxon>Deinococcales</taxon>
        <taxon>Deinococcaceae</taxon>
        <taxon>Deinococcus</taxon>
    </lineage>
</organism>
<dbReference type="PROSITE" id="PS51012">
    <property type="entry name" value="ABC_TM2"/>
    <property type="match status" value="1"/>
</dbReference>
<feature type="domain" description="ABC transmembrane type-2" evidence="6">
    <location>
        <begin position="41"/>
        <end position="278"/>
    </location>
</feature>
<dbReference type="Pfam" id="PF01061">
    <property type="entry name" value="ABC2_membrane"/>
    <property type="match status" value="1"/>
</dbReference>
<reference evidence="8" key="1">
    <citation type="submission" date="2012-03" db="EMBL/GenBank/DDBJ databases">
        <title>Complete sequence of chromosome of Deinococcus peraridilitoris DSM 19664.</title>
        <authorList>
            <person name="Lucas S."/>
            <person name="Copeland A."/>
            <person name="Lapidus A."/>
            <person name="Glavina del Rio T."/>
            <person name="Dalin E."/>
            <person name="Tice H."/>
            <person name="Bruce D."/>
            <person name="Goodwin L."/>
            <person name="Pitluck S."/>
            <person name="Peters L."/>
            <person name="Mikhailova N."/>
            <person name="Lu M."/>
            <person name="Kyrpides N."/>
            <person name="Mavromatis K."/>
            <person name="Ivanova N."/>
            <person name="Brettin T."/>
            <person name="Detter J.C."/>
            <person name="Han C."/>
            <person name="Larimer F."/>
            <person name="Land M."/>
            <person name="Hauser L."/>
            <person name="Markowitz V."/>
            <person name="Cheng J.-F."/>
            <person name="Hugenholtz P."/>
            <person name="Woyke T."/>
            <person name="Wu D."/>
            <person name="Pukall R."/>
            <person name="Steenblock K."/>
            <person name="Brambilla E."/>
            <person name="Klenk H.-P."/>
            <person name="Eisen J.A."/>
        </authorList>
    </citation>
    <scope>NUCLEOTIDE SEQUENCE [LARGE SCALE GENOMIC DNA]</scope>
    <source>
        <strain evidence="8">DSM 19664 / LMG 22246 / CIP 109416 / KR-200</strain>
    </source>
</reference>
<dbReference type="eggNOG" id="COG0842">
    <property type="taxonomic scope" value="Bacteria"/>
</dbReference>
<dbReference type="STRING" id="937777.Deipe_2730"/>
<protein>
    <recommendedName>
        <fullName evidence="5">Transport permease protein</fullName>
    </recommendedName>
</protein>
<gene>
    <name evidence="7" type="ordered locus">Deipe_2730</name>
</gene>
<feature type="transmembrane region" description="Helical" evidence="5">
    <location>
        <begin position="159"/>
        <end position="181"/>
    </location>
</feature>
<dbReference type="GO" id="GO:0005886">
    <property type="term" value="C:plasma membrane"/>
    <property type="evidence" value="ECO:0007669"/>
    <property type="project" value="UniProtKB-SubCell"/>
</dbReference>
<keyword evidence="4 5" id="KW-0472">Membrane</keyword>
<dbReference type="GO" id="GO:0140359">
    <property type="term" value="F:ABC-type transporter activity"/>
    <property type="evidence" value="ECO:0007669"/>
    <property type="project" value="InterPro"/>
</dbReference>
<dbReference type="Proteomes" id="UP000010467">
    <property type="component" value="Chromosome"/>
</dbReference>
<dbReference type="InterPro" id="IPR013525">
    <property type="entry name" value="ABC2_TM"/>
</dbReference>
<evidence type="ECO:0000256" key="2">
    <source>
        <dbReference type="ARBA" id="ARBA00022692"/>
    </source>
</evidence>
<evidence type="ECO:0000259" key="6">
    <source>
        <dbReference type="PROSITE" id="PS51012"/>
    </source>
</evidence>
<dbReference type="AlphaFoldDB" id="L0A440"/>
<feature type="transmembrane region" description="Helical" evidence="5">
    <location>
        <begin position="193"/>
        <end position="215"/>
    </location>
</feature>
<evidence type="ECO:0000256" key="1">
    <source>
        <dbReference type="ARBA" id="ARBA00004141"/>
    </source>
</evidence>
<evidence type="ECO:0000256" key="4">
    <source>
        <dbReference type="ARBA" id="ARBA00023136"/>
    </source>
</evidence>
<accession>L0A440</accession>
<dbReference type="HOGENOM" id="CLU_089201_0_0_0"/>
<dbReference type="RefSeq" id="WP_015236496.1">
    <property type="nucleotide sequence ID" value="NC_019793.1"/>
</dbReference>
<dbReference type="KEGG" id="dpd:Deipe_2730"/>
<evidence type="ECO:0000313" key="7">
    <source>
        <dbReference type="EMBL" id="AFZ68194.1"/>
    </source>
</evidence>
<sequence length="292" mass="31453">MTTPPASLPDHTPPQKPASGLLAAWRAIGAFVFRDYHLTRRYFSWVFVFTFYDMVGAAAIVLIGVAANNPRLTLTLILGAVMWSFLSRLFGEIANSISYERWEGTIEYTFMAPVSRLTHLVGVSLFAGGYALLRCFLVFGFLVFFTRVQASPVALLECLAVFLVASLGFLGIGLMAAVLPVMSTENGAQATNIIQAVFLLISGVYYPVSVLPAWLQPVSYLSPATYALEACRKILGTNGEGSDIVSGVGLAAVLPELGILAVFGLVTIPLGLFVFSQAETWAKRTGKLKRAG</sequence>
<name>L0A440_DEIPD</name>
<dbReference type="PANTHER" id="PTHR43229">
    <property type="entry name" value="NODULATION PROTEIN J"/>
    <property type="match status" value="1"/>
</dbReference>
<evidence type="ECO:0000256" key="3">
    <source>
        <dbReference type="ARBA" id="ARBA00022989"/>
    </source>
</evidence>
<dbReference type="PATRIC" id="fig|937777.3.peg.2743"/>
<dbReference type="EMBL" id="CP003382">
    <property type="protein sequence ID" value="AFZ68194.1"/>
    <property type="molecule type" value="Genomic_DNA"/>
</dbReference>
<proteinExistence type="inferred from homology"/>
<comment type="subcellular location">
    <subcellularLocation>
        <location evidence="5">Cell membrane</location>
        <topology evidence="5">Multi-pass membrane protein</topology>
    </subcellularLocation>
    <subcellularLocation>
        <location evidence="1">Membrane</location>
        <topology evidence="1">Multi-pass membrane protein</topology>
    </subcellularLocation>
</comment>
<feature type="transmembrane region" description="Helical" evidence="5">
    <location>
        <begin position="257"/>
        <end position="275"/>
    </location>
</feature>
<keyword evidence="5" id="KW-0813">Transport</keyword>
<evidence type="ECO:0000313" key="8">
    <source>
        <dbReference type="Proteomes" id="UP000010467"/>
    </source>
</evidence>
<dbReference type="PANTHER" id="PTHR43229:SF6">
    <property type="entry name" value="ABC-TYPE MULTIDRUG TRANSPORT SYSTEM, PERMEASE COMPONENT"/>
    <property type="match status" value="1"/>
</dbReference>
<feature type="transmembrane region" description="Helical" evidence="5">
    <location>
        <begin position="120"/>
        <end position="147"/>
    </location>
</feature>
<feature type="transmembrane region" description="Helical" evidence="5">
    <location>
        <begin position="72"/>
        <end position="91"/>
    </location>
</feature>
<keyword evidence="5" id="KW-1003">Cell membrane</keyword>